<proteinExistence type="inferred from homology"/>
<feature type="binding site" evidence="5 9">
    <location>
        <position position="342"/>
    </location>
    <ligand>
        <name>substrate</name>
    </ligand>
</feature>
<dbReference type="GO" id="GO:0005829">
    <property type="term" value="C:cytosol"/>
    <property type="evidence" value="ECO:0007669"/>
    <property type="project" value="TreeGrafter"/>
</dbReference>
<dbReference type="AlphaFoldDB" id="A0A1Q2L225"/>
<dbReference type="Gene3D" id="3.40.50.1980">
    <property type="entry name" value="Nitrogenase molybdenum iron protein domain"/>
    <property type="match status" value="2"/>
</dbReference>
<dbReference type="OrthoDB" id="9805269at2"/>
<feature type="binding site" evidence="5 8">
    <location>
        <position position="114"/>
    </location>
    <ligand>
        <name>NAD(+)</name>
        <dbReference type="ChEBI" id="CHEBI:57540"/>
    </ligand>
</feature>
<dbReference type="PRINTS" id="PR00083">
    <property type="entry name" value="HOLDHDRGNASE"/>
</dbReference>
<keyword evidence="5" id="KW-0028">Amino-acid biosynthesis</keyword>
<feature type="binding site" evidence="5 10">
    <location>
        <position position="401"/>
    </location>
    <ligand>
        <name>Zn(2+)</name>
        <dbReference type="ChEBI" id="CHEBI:29105"/>
    </ligand>
</feature>
<evidence type="ECO:0000313" key="13">
    <source>
        <dbReference type="Proteomes" id="UP000188184"/>
    </source>
</evidence>
<dbReference type="GO" id="GO:0008270">
    <property type="term" value="F:zinc ion binding"/>
    <property type="evidence" value="ECO:0007669"/>
    <property type="project" value="UniProtKB-UniRule"/>
</dbReference>
<dbReference type="InterPro" id="IPR022695">
    <property type="entry name" value="Histidinol_DH_monofunct"/>
</dbReference>
<feature type="active site" description="Proton acceptor" evidence="5 7">
    <location>
        <position position="309"/>
    </location>
</feature>
<evidence type="ECO:0000256" key="10">
    <source>
        <dbReference type="PIRSR" id="PIRSR000099-4"/>
    </source>
</evidence>
<comment type="function">
    <text evidence="5">Catalyzes the sequential NAD-dependent oxidations of L-histidinol to L-histidinaldehyde and then to L-histidine.</text>
</comment>
<feature type="binding site" evidence="5 9">
    <location>
        <position position="240"/>
    </location>
    <ligand>
        <name>substrate</name>
    </ligand>
</feature>
<dbReference type="RefSeq" id="WP_077590402.1">
    <property type="nucleotide sequence ID" value="NZ_CP019640.1"/>
</dbReference>
<feature type="binding site" evidence="5 9">
    <location>
        <position position="218"/>
    </location>
    <ligand>
        <name>substrate</name>
    </ligand>
</feature>
<dbReference type="NCBIfam" id="TIGR00069">
    <property type="entry name" value="hisD"/>
    <property type="match status" value="1"/>
</dbReference>
<evidence type="ECO:0000256" key="6">
    <source>
        <dbReference type="PIRNR" id="PIRNR000099"/>
    </source>
</evidence>
<keyword evidence="3 5" id="KW-0862">Zinc</keyword>
<dbReference type="EMBL" id="CP019640">
    <property type="protein sequence ID" value="AQQ54508.1"/>
    <property type="molecule type" value="Genomic_DNA"/>
</dbReference>
<feature type="active site" description="Proton acceptor" evidence="5 7">
    <location>
        <position position="308"/>
    </location>
</feature>
<dbReference type="PANTHER" id="PTHR21256:SF2">
    <property type="entry name" value="HISTIDINE BIOSYNTHESIS TRIFUNCTIONAL PROTEIN"/>
    <property type="match status" value="1"/>
</dbReference>
<reference evidence="12 13" key="1">
    <citation type="submission" date="2017-02" db="EMBL/GenBank/DDBJ databases">
        <title>The complete genomic sequence of a novel cold adapted crude oil-degrading bacterium Planococcus qaidamina Y42.</title>
        <authorList>
            <person name="Yang R."/>
        </authorList>
    </citation>
    <scope>NUCLEOTIDE SEQUENCE [LARGE SCALE GENOMIC DNA]</scope>
    <source>
        <strain evidence="12 13">Y42</strain>
    </source>
</reference>
<keyword evidence="4 5" id="KW-0560">Oxidoreductase</keyword>
<evidence type="ECO:0000256" key="8">
    <source>
        <dbReference type="PIRSR" id="PIRSR000099-2"/>
    </source>
</evidence>
<feature type="binding site" evidence="5 9">
    <location>
        <position position="401"/>
    </location>
    <ligand>
        <name>substrate</name>
    </ligand>
</feature>
<dbReference type="FunFam" id="3.40.50.1980:FF:000026">
    <property type="entry name" value="Histidinol dehydrogenase"/>
    <property type="match status" value="1"/>
</dbReference>
<evidence type="ECO:0000256" key="11">
    <source>
        <dbReference type="RuleBase" id="RU004175"/>
    </source>
</evidence>
<dbReference type="Pfam" id="PF00815">
    <property type="entry name" value="Histidinol_dh"/>
    <property type="match status" value="1"/>
</dbReference>
<dbReference type="CDD" id="cd06572">
    <property type="entry name" value="Histidinol_dh"/>
    <property type="match status" value="1"/>
</dbReference>
<dbReference type="PIRSF" id="PIRSF000099">
    <property type="entry name" value="Histidinol_dh"/>
    <property type="match status" value="1"/>
</dbReference>
<evidence type="ECO:0000256" key="4">
    <source>
        <dbReference type="ARBA" id="ARBA00023002"/>
    </source>
</evidence>
<evidence type="ECO:0000313" key="12">
    <source>
        <dbReference type="EMBL" id="AQQ54508.1"/>
    </source>
</evidence>
<dbReference type="GO" id="GO:0004399">
    <property type="term" value="F:histidinol dehydrogenase activity"/>
    <property type="evidence" value="ECO:0007669"/>
    <property type="project" value="UniProtKB-UniRule"/>
</dbReference>
<feature type="binding site" evidence="5 9">
    <location>
        <position position="243"/>
    </location>
    <ligand>
        <name>substrate</name>
    </ligand>
</feature>
<dbReference type="UniPathway" id="UPA00031">
    <property type="reaction ID" value="UER00014"/>
</dbReference>
<feature type="binding site" evidence="5 10">
    <location>
        <position position="240"/>
    </location>
    <ligand>
        <name>Zn(2+)</name>
        <dbReference type="ChEBI" id="CHEBI:29105"/>
    </ligand>
</feature>
<feature type="binding site" evidence="5 9">
    <location>
        <position position="396"/>
    </location>
    <ligand>
        <name>substrate</name>
    </ligand>
</feature>
<keyword evidence="13" id="KW-1185">Reference proteome</keyword>
<dbReference type="Gene3D" id="1.20.5.1300">
    <property type="match status" value="1"/>
</dbReference>
<feature type="binding site" evidence="5 10">
    <location>
        <position position="243"/>
    </location>
    <ligand>
        <name>Zn(2+)</name>
        <dbReference type="ChEBI" id="CHEBI:29105"/>
    </ligand>
</feature>
<dbReference type="Proteomes" id="UP000188184">
    <property type="component" value="Chromosome"/>
</dbReference>
<comment type="pathway">
    <text evidence="5">Amino-acid biosynthesis; L-histidine biosynthesis; L-histidine from 5-phospho-alpha-D-ribose 1-diphosphate: step 9/9.</text>
</comment>
<dbReference type="KEGG" id="pmar:B0X71_16300"/>
<evidence type="ECO:0000256" key="1">
    <source>
        <dbReference type="ARBA" id="ARBA00010178"/>
    </source>
</evidence>
<protein>
    <recommendedName>
        <fullName evidence="5">Histidinol dehydrogenase</fullName>
        <shortName evidence="5">HDH</shortName>
        <ecNumber evidence="5">1.1.1.23</ecNumber>
    </recommendedName>
</protein>
<evidence type="ECO:0000256" key="2">
    <source>
        <dbReference type="ARBA" id="ARBA00022723"/>
    </source>
</evidence>
<sequence length="416" mass="44657">MLTAKEFDDVYTSQNQFDWSKVNDVLAIIKAVQTEGDAALDRYTKQFDGAETEVRAVPEAELKAAHDALPVDLKAALTQAKKNIEAYQRKIKWPQPEAEGLYPVLHPIRSAGIYVPGGKASYPSTVLMTALPARVAGVEELTVVTPPPVNPATLAACYMCGIDRVYTVGGAQAIAALAYGTESIARVDKIVGPGNQYVALAKKLVYGDVGIDSIAGPSELAVVVDASSNAEWAALDLLAQAEHDEMARTFLLSTDRAKLEEVSRLAAQFAEEAPRSAIIKESLKNNHYTILAEDRAEIIRLLNDIAPEHLAVQTEDAETYAADVRNAGALFIGGFSPEALGDYSAGPSHVLPTNGNARFQSGLSVNDFLTANAVIRVAETDYSRLADAALPIARSEELHAHAASIEARFGKRRDSE</sequence>
<keyword evidence="2 5" id="KW-0479">Metal-binding</keyword>
<evidence type="ECO:0000256" key="9">
    <source>
        <dbReference type="PIRSR" id="PIRSR000099-3"/>
    </source>
</evidence>
<feature type="binding site" evidence="5 9">
    <location>
        <position position="309"/>
    </location>
    <ligand>
        <name>substrate</name>
    </ligand>
</feature>
<comment type="cofactor">
    <cofactor evidence="5 10">
        <name>Zn(2+)</name>
        <dbReference type="ChEBI" id="CHEBI:29105"/>
    </cofactor>
    <text evidence="5 10">Binds 1 zinc ion per subunit.</text>
</comment>
<comment type="catalytic activity">
    <reaction evidence="5">
        <text>L-histidinol + 2 NAD(+) + H2O = L-histidine + 2 NADH + 3 H(+)</text>
        <dbReference type="Rhea" id="RHEA:20641"/>
        <dbReference type="ChEBI" id="CHEBI:15377"/>
        <dbReference type="ChEBI" id="CHEBI:15378"/>
        <dbReference type="ChEBI" id="CHEBI:57540"/>
        <dbReference type="ChEBI" id="CHEBI:57595"/>
        <dbReference type="ChEBI" id="CHEBI:57699"/>
        <dbReference type="ChEBI" id="CHEBI:57945"/>
        <dbReference type="EC" id="1.1.1.23"/>
    </reaction>
</comment>
<feature type="binding site" evidence="5 8">
    <location>
        <position position="172"/>
    </location>
    <ligand>
        <name>NAD(+)</name>
        <dbReference type="ChEBI" id="CHEBI:57540"/>
    </ligand>
</feature>
<comment type="similarity">
    <text evidence="1 5 6 11">Belongs to the histidinol dehydrogenase family.</text>
</comment>
<dbReference type="InterPro" id="IPR012131">
    <property type="entry name" value="Hstdl_DH"/>
</dbReference>
<dbReference type="GO" id="GO:0000105">
    <property type="term" value="P:L-histidine biosynthetic process"/>
    <property type="evidence" value="ECO:0007669"/>
    <property type="project" value="UniProtKB-UniRule"/>
</dbReference>
<gene>
    <name evidence="5" type="primary">hisD</name>
    <name evidence="12" type="ORF">B0X71_16300</name>
</gene>
<organism evidence="12 13">
    <name type="scientific">Planococcus lenghuensis</name>
    <dbReference type="NCBI Taxonomy" id="2213202"/>
    <lineage>
        <taxon>Bacteria</taxon>
        <taxon>Bacillati</taxon>
        <taxon>Bacillota</taxon>
        <taxon>Bacilli</taxon>
        <taxon>Bacillales</taxon>
        <taxon>Caryophanaceae</taxon>
        <taxon>Planococcus</taxon>
    </lineage>
</organism>
<dbReference type="InterPro" id="IPR016161">
    <property type="entry name" value="Ald_DH/histidinol_DH"/>
</dbReference>
<name>A0A1Q2L225_9BACL</name>
<feature type="binding site" evidence="5 8">
    <location>
        <position position="195"/>
    </location>
    <ligand>
        <name>NAD(+)</name>
        <dbReference type="ChEBI" id="CHEBI:57540"/>
    </ligand>
</feature>
<keyword evidence="5" id="KW-0368">Histidine biosynthesis</keyword>
<keyword evidence="5 8" id="KW-0520">NAD</keyword>
<evidence type="ECO:0000256" key="3">
    <source>
        <dbReference type="ARBA" id="ARBA00022833"/>
    </source>
</evidence>
<dbReference type="GO" id="GO:0051287">
    <property type="term" value="F:NAD binding"/>
    <property type="evidence" value="ECO:0007669"/>
    <property type="project" value="InterPro"/>
</dbReference>
<dbReference type="EC" id="1.1.1.23" evidence="5"/>
<feature type="binding site" evidence="5 10">
    <location>
        <position position="342"/>
    </location>
    <ligand>
        <name>Zn(2+)</name>
        <dbReference type="ChEBI" id="CHEBI:29105"/>
    </ligand>
</feature>
<evidence type="ECO:0000256" key="5">
    <source>
        <dbReference type="HAMAP-Rule" id="MF_01024"/>
    </source>
</evidence>
<dbReference type="FunFam" id="3.40.50.1980:FF:000001">
    <property type="entry name" value="Histidinol dehydrogenase"/>
    <property type="match status" value="1"/>
</dbReference>
<dbReference type="SUPFAM" id="SSF53720">
    <property type="entry name" value="ALDH-like"/>
    <property type="match status" value="1"/>
</dbReference>
<dbReference type="PANTHER" id="PTHR21256">
    <property type="entry name" value="HISTIDINOL DEHYDROGENASE HDH"/>
    <property type="match status" value="1"/>
</dbReference>
<evidence type="ECO:0000256" key="7">
    <source>
        <dbReference type="PIRSR" id="PIRSR000099-1"/>
    </source>
</evidence>
<dbReference type="HAMAP" id="MF_01024">
    <property type="entry name" value="HisD"/>
    <property type="match status" value="1"/>
</dbReference>
<accession>A0A1Q2L225</accession>